<keyword evidence="3" id="KW-0813">Transport</keyword>
<evidence type="ECO:0000256" key="9">
    <source>
        <dbReference type="SAM" id="Phobius"/>
    </source>
</evidence>
<feature type="transmembrane region" description="Helical" evidence="9">
    <location>
        <begin position="350"/>
        <end position="381"/>
    </location>
</feature>
<feature type="transmembrane region" description="Helical" evidence="9">
    <location>
        <begin position="190"/>
        <end position="215"/>
    </location>
</feature>
<feature type="compositionally biased region" description="Basic and acidic residues" evidence="8">
    <location>
        <begin position="30"/>
        <end position="39"/>
    </location>
</feature>
<sequence>MRVKRPSEWPLVNRWRASREKSADPPPPERSVEPEPAHHDEVGTVDALRRASDIALRLLILGVVIGLLLWGISYLRVVVVPLILAVFITALLSPPTNWLRRRGLGRGLSTALTFVGALLALGAVVTLVVQPAISGFGGLVRSVGEGLDSIRGLLAAVGLDPDLLDQTITSAEEELRSVLQERGSDIVSGVWTAGTAVLEVLVGLVLVLVLAVYFVHSGDRLMEWVRTLFPSPSRPALKAAGDLAYDVMGRYVRGVALVGLIDAVGIGVFLIFLIDPALAIPLIVLTFVGAFLPVVGAFLTGLLAALVAFVTEGWIVAVLVVAVVLVVQQLESHVFAPRVYGRALELPSPVVLLVIAVGSIIAGVLGMFLATPIAAVVAALLRNRPFATVSAGEGAAVPAAGPGAGSGRDPGAA</sequence>
<keyword evidence="6 9" id="KW-1133">Transmembrane helix</keyword>
<evidence type="ECO:0000313" key="11">
    <source>
        <dbReference type="Proteomes" id="UP000317422"/>
    </source>
</evidence>
<keyword evidence="7 9" id="KW-0472">Membrane</keyword>
<dbReference type="AlphaFoldDB" id="A0A543NJ51"/>
<reference evidence="10 11" key="1">
    <citation type="submission" date="2019-06" db="EMBL/GenBank/DDBJ databases">
        <title>Sequencing the genomes of 1000 actinobacteria strains.</title>
        <authorList>
            <person name="Klenk H.-P."/>
        </authorList>
    </citation>
    <scope>NUCLEOTIDE SEQUENCE [LARGE SCALE GENOMIC DNA]</scope>
    <source>
        <strain evidence="10 11">DSM 45015</strain>
    </source>
</reference>
<proteinExistence type="inferred from homology"/>
<dbReference type="Pfam" id="PF01594">
    <property type="entry name" value="AI-2E_transport"/>
    <property type="match status" value="1"/>
</dbReference>
<evidence type="ECO:0000256" key="2">
    <source>
        <dbReference type="ARBA" id="ARBA00009773"/>
    </source>
</evidence>
<protein>
    <submittedName>
        <fullName evidence="10">Putative PurR-regulated permease PerM</fullName>
    </submittedName>
</protein>
<evidence type="ECO:0000256" key="4">
    <source>
        <dbReference type="ARBA" id="ARBA00022475"/>
    </source>
</evidence>
<evidence type="ECO:0000256" key="7">
    <source>
        <dbReference type="ARBA" id="ARBA00023136"/>
    </source>
</evidence>
<keyword evidence="5 9" id="KW-0812">Transmembrane</keyword>
<dbReference type="InterPro" id="IPR002549">
    <property type="entry name" value="AI-2E-like"/>
</dbReference>
<accession>A0A543NJ51</accession>
<comment type="caution">
    <text evidence="10">The sequence shown here is derived from an EMBL/GenBank/DDBJ whole genome shotgun (WGS) entry which is preliminary data.</text>
</comment>
<keyword evidence="4" id="KW-1003">Cell membrane</keyword>
<evidence type="ECO:0000313" key="10">
    <source>
        <dbReference type="EMBL" id="TQN31875.1"/>
    </source>
</evidence>
<evidence type="ECO:0000256" key="8">
    <source>
        <dbReference type="SAM" id="MobiDB-lite"/>
    </source>
</evidence>
<gene>
    <name evidence="10" type="ORF">FHX37_1796</name>
</gene>
<dbReference type="GO" id="GO:0005886">
    <property type="term" value="C:plasma membrane"/>
    <property type="evidence" value="ECO:0007669"/>
    <property type="project" value="UniProtKB-SubCell"/>
</dbReference>
<evidence type="ECO:0000256" key="5">
    <source>
        <dbReference type="ARBA" id="ARBA00022692"/>
    </source>
</evidence>
<evidence type="ECO:0000256" key="6">
    <source>
        <dbReference type="ARBA" id="ARBA00022989"/>
    </source>
</evidence>
<feature type="region of interest" description="Disordered" evidence="8">
    <location>
        <begin position="16"/>
        <end position="39"/>
    </location>
</feature>
<feature type="transmembrane region" description="Helical" evidence="9">
    <location>
        <begin position="255"/>
        <end position="274"/>
    </location>
</feature>
<dbReference type="Proteomes" id="UP000317422">
    <property type="component" value="Unassembled WGS sequence"/>
</dbReference>
<comment type="subcellular location">
    <subcellularLocation>
        <location evidence="1">Cell membrane</location>
        <topology evidence="1">Multi-pass membrane protein</topology>
    </subcellularLocation>
</comment>
<evidence type="ECO:0000256" key="3">
    <source>
        <dbReference type="ARBA" id="ARBA00022448"/>
    </source>
</evidence>
<feature type="transmembrane region" description="Helical" evidence="9">
    <location>
        <begin position="313"/>
        <end position="330"/>
    </location>
</feature>
<evidence type="ECO:0000256" key="1">
    <source>
        <dbReference type="ARBA" id="ARBA00004651"/>
    </source>
</evidence>
<dbReference type="PANTHER" id="PTHR21716:SF53">
    <property type="entry name" value="PERMEASE PERM-RELATED"/>
    <property type="match status" value="1"/>
</dbReference>
<feature type="transmembrane region" description="Helical" evidence="9">
    <location>
        <begin position="111"/>
        <end position="133"/>
    </location>
</feature>
<feature type="transmembrane region" description="Helical" evidence="9">
    <location>
        <begin position="78"/>
        <end position="99"/>
    </location>
</feature>
<dbReference type="GO" id="GO:0055085">
    <property type="term" value="P:transmembrane transport"/>
    <property type="evidence" value="ECO:0007669"/>
    <property type="project" value="TreeGrafter"/>
</dbReference>
<organism evidence="10 11">
    <name type="scientific">Haloactinospora alba</name>
    <dbReference type="NCBI Taxonomy" id="405555"/>
    <lineage>
        <taxon>Bacteria</taxon>
        <taxon>Bacillati</taxon>
        <taxon>Actinomycetota</taxon>
        <taxon>Actinomycetes</taxon>
        <taxon>Streptosporangiales</taxon>
        <taxon>Nocardiopsidaceae</taxon>
        <taxon>Haloactinospora</taxon>
    </lineage>
</organism>
<feature type="transmembrane region" description="Helical" evidence="9">
    <location>
        <begin position="280"/>
        <end position="306"/>
    </location>
</feature>
<keyword evidence="11" id="KW-1185">Reference proteome</keyword>
<dbReference type="PANTHER" id="PTHR21716">
    <property type="entry name" value="TRANSMEMBRANE PROTEIN"/>
    <property type="match status" value="1"/>
</dbReference>
<feature type="transmembrane region" description="Helical" evidence="9">
    <location>
        <begin position="54"/>
        <end position="72"/>
    </location>
</feature>
<dbReference type="EMBL" id="VFQC01000001">
    <property type="protein sequence ID" value="TQN31875.1"/>
    <property type="molecule type" value="Genomic_DNA"/>
</dbReference>
<name>A0A543NJ51_9ACTN</name>
<comment type="similarity">
    <text evidence="2">Belongs to the autoinducer-2 exporter (AI-2E) (TC 2.A.86) family.</text>
</comment>